<keyword evidence="2 9" id="KW-0812">Transmembrane</keyword>
<keyword evidence="3" id="KW-0378">Hydrolase</keyword>
<evidence type="ECO:0000256" key="9">
    <source>
        <dbReference type="SAM" id="Phobius"/>
    </source>
</evidence>
<proteinExistence type="inferred from homology"/>
<reference evidence="11 12" key="1">
    <citation type="submission" date="2024-02" db="EMBL/GenBank/DDBJ databases">
        <title>Chromosome-scale genome assembly of the rough periwinkle Littorina saxatilis.</title>
        <authorList>
            <person name="De Jode A."/>
            <person name="Faria R."/>
            <person name="Formenti G."/>
            <person name="Sims Y."/>
            <person name="Smith T.P."/>
            <person name="Tracey A."/>
            <person name="Wood J.M.D."/>
            <person name="Zagrodzka Z.B."/>
            <person name="Johannesson K."/>
            <person name="Butlin R.K."/>
            <person name="Leder E.H."/>
        </authorList>
    </citation>
    <scope>NUCLEOTIDE SEQUENCE [LARGE SCALE GENOMIC DNA]</scope>
    <source>
        <strain evidence="11">Snail1</strain>
        <tissue evidence="11">Muscle</tissue>
    </source>
</reference>
<gene>
    <name evidence="11" type="ORF">V1264_014642</name>
</gene>
<feature type="transmembrane region" description="Helical" evidence="9">
    <location>
        <begin position="492"/>
        <end position="515"/>
    </location>
</feature>
<comment type="similarity">
    <text evidence="7">Belongs to the type 2 lipid phosphate phosphatase family.</text>
</comment>
<comment type="subcellular location">
    <subcellularLocation>
        <location evidence="1">Endoplasmic reticulum membrane</location>
        <topology evidence="1">Multi-pass membrane protein</topology>
    </subcellularLocation>
</comment>
<feature type="transmembrane region" description="Helical" evidence="9">
    <location>
        <begin position="311"/>
        <end position="331"/>
    </location>
</feature>
<keyword evidence="4" id="KW-0256">Endoplasmic reticulum</keyword>
<evidence type="ECO:0000313" key="12">
    <source>
        <dbReference type="Proteomes" id="UP001374579"/>
    </source>
</evidence>
<keyword evidence="6 9" id="KW-0472">Membrane</keyword>
<dbReference type="GO" id="GO:0042392">
    <property type="term" value="F:sphingosine-1-phosphate phosphatase activity"/>
    <property type="evidence" value="ECO:0007669"/>
    <property type="project" value="TreeGrafter"/>
</dbReference>
<feature type="transmembrane region" description="Helical" evidence="9">
    <location>
        <begin position="437"/>
        <end position="458"/>
    </location>
</feature>
<evidence type="ECO:0000256" key="8">
    <source>
        <dbReference type="SAM" id="MobiDB-lite"/>
    </source>
</evidence>
<dbReference type="Proteomes" id="UP001374579">
    <property type="component" value="Unassembled WGS sequence"/>
</dbReference>
<evidence type="ECO:0000256" key="6">
    <source>
        <dbReference type="ARBA" id="ARBA00023136"/>
    </source>
</evidence>
<organism evidence="11 12">
    <name type="scientific">Littorina saxatilis</name>
    <dbReference type="NCBI Taxonomy" id="31220"/>
    <lineage>
        <taxon>Eukaryota</taxon>
        <taxon>Metazoa</taxon>
        <taxon>Spiralia</taxon>
        <taxon>Lophotrochozoa</taxon>
        <taxon>Mollusca</taxon>
        <taxon>Gastropoda</taxon>
        <taxon>Caenogastropoda</taxon>
        <taxon>Littorinimorpha</taxon>
        <taxon>Littorinoidea</taxon>
        <taxon>Littorinidae</taxon>
        <taxon>Littorina</taxon>
    </lineage>
</organism>
<dbReference type="EMBL" id="JBAMIC010000003">
    <property type="protein sequence ID" value="KAK7110830.1"/>
    <property type="molecule type" value="Genomic_DNA"/>
</dbReference>
<comment type="caution">
    <text evidence="11">The sequence shown here is derived from an EMBL/GenBank/DDBJ whole genome shotgun (WGS) entry which is preliminary data.</text>
</comment>
<feature type="transmembrane region" description="Helical" evidence="9">
    <location>
        <begin position="337"/>
        <end position="357"/>
    </location>
</feature>
<dbReference type="SMART" id="SM00014">
    <property type="entry name" value="acidPPc"/>
    <property type="match status" value="1"/>
</dbReference>
<feature type="transmembrane region" description="Helical" evidence="9">
    <location>
        <begin position="396"/>
        <end position="416"/>
    </location>
</feature>
<evidence type="ECO:0000313" key="11">
    <source>
        <dbReference type="EMBL" id="KAK7110830.1"/>
    </source>
</evidence>
<keyword evidence="12" id="KW-1185">Reference proteome</keyword>
<name>A0AAN9BW94_9CAEN</name>
<evidence type="ECO:0000256" key="3">
    <source>
        <dbReference type="ARBA" id="ARBA00022801"/>
    </source>
</evidence>
<keyword evidence="5 9" id="KW-1133">Transmembrane helix</keyword>
<feature type="domain" description="Phosphatidic acid phosphatase type 2/haloperoxidase" evidence="10">
    <location>
        <begin position="243"/>
        <end position="355"/>
    </location>
</feature>
<dbReference type="GO" id="GO:0006670">
    <property type="term" value="P:sphingosine metabolic process"/>
    <property type="evidence" value="ECO:0007669"/>
    <property type="project" value="TreeGrafter"/>
</dbReference>
<dbReference type="AlphaFoldDB" id="A0AAN9BW94"/>
<dbReference type="Gene3D" id="1.20.144.10">
    <property type="entry name" value="Phosphatidic acid phosphatase type 2/haloperoxidase"/>
    <property type="match status" value="1"/>
</dbReference>
<protein>
    <recommendedName>
        <fullName evidence="10">Phosphatidic acid phosphatase type 2/haloperoxidase domain-containing protein</fullName>
    </recommendedName>
</protein>
<dbReference type="InterPro" id="IPR036938">
    <property type="entry name" value="PAP2/HPO_sf"/>
</dbReference>
<feature type="compositionally biased region" description="Low complexity" evidence="8">
    <location>
        <begin position="75"/>
        <end position="91"/>
    </location>
</feature>
<dbReference type="GO" id="GO:0005789">
    <property type="term" value="C:endoplasmic reticulum membrane"/>
    <property type="evidence" value="ECO:0007669"/>
    <property type="project" value="UniProtKB-SubCell"/>
</dbReference>
<evidence type="ECO:0000256" key="7">
    <source>
        <dbReference type="ARBA" id="ARBA00038324"/>
    </source>
</evidence>
<evidence type="ECO:0000256" key="5">
    <source>
        <dbReference type="ARBA" id="ARBA00022989"/>
    </source>
</evidence>
<accession>A0AAN9BW94</accession>
<dbReference type="SUPFAM" id="SSF48317">
    <property type="entry name" value="Acid phosphatase/Vanadium-dependent haloperoxidase"/>
    <property type="match status" value="1"/>
</dbReference>
<sequence>MFSRAINTLGDPYLVARFQKYCGVELIAEEENGCDRPNHRGSGVDATHNSPGSISPVADTLRSGDARRRTASRHSNGNNNNNNNNNKGSSKSCDHSVAAHENGCVRENPYSIDGHGAVHDGVSYPNTTAVEPVCNGSVNHSATHAETFNGGVSTTLEGSDPSTVALSSKQCSCETAGFSANGCVRQTESASHDRTKSATRVVIRHPFLYYAARVGAFLGNEEFYLSGMPLILWAVDSAVIRQTALLWWLVMYLGQAGKDYLGWPRPASPPVVQLETEHLDEFSMPSTHAMAGTAIPLLLATLLLERYQLPMLPVVCVALLWCTTTCFSRLYLGVHTALDLVCGIVCALAVYAGFSPLMARYDLYQQTHLLAPLVLVVTSLALCTVCYPSPNKGAKGNAVTITAVVVGLGIGSWLNYQLGFSEVALNKPQRMPVSAPTLAWLGVALLQLGVGVGAVFAVKVVVRGVTVRVFSAMFGLDKVDTEHPGVFVGYKYTTYMCLGLTISFLAPLIFTALGFGRPGYYQEVL</sequence>
<evidence type="ECO:0000256" key="1">
    <source>
        <dbReference type="ARBA" id="ARBA00004477"/>
    </source>
</evidence>
<evidence type="ECO:0000256" key="2">
    <source>
        <dbReference type="ARBA" id="ARBA00022692"/>
    </source>
</evidence>
<evidence type="ECO:0000256" key="4">
    <source>
        <dbReference type="ARBA" id="ARBA00022824"/>
    </source>
</evidence>
<dbReference type="CDD" id="cd03388">
    <property type="entry name" value="PAP2_SPPase1"/>
    <property type="match status" value="1"/>
</dbReference>
<evidence type="ECO:0000259" key="10">
    <source>
        <dbReference type="SMART" id="SM00014"/>
    </source>
</evidence>
<dbReference type="PANTHER" id="PTHR14969:SF28">
    <property type="entry name" value="DIHYDROSPHINGOSINE 1-PHOSPHATE PHOSPHATASE LCB3-RELATED"/>
    <property type="match status" value="1"/>
</dbReference>
<feature type="region of interest" description="Disordered" evidence="8">
    <location>
        <begin position="33"/>
        <end position="95"/>
    </location>
</feature>
<dbReference type="InterPro" id="IPR000326">
    <property type="entry name" value="PAP2/HPO"/>
</dbReference>
<dbReference type="PANTHER" id="PTHR14969">
    <property type="entry name" value="SPHINGOSINE-1-PHOSPHATE PHOSPHOHYDROLASE"/>
    <property type="match status" value="1"/>
</dbReference>
<feature type="transmembrane region" description="Helical" evidence="9">
    <location>
        <begin position="369"/>
        <end position="390"/>
    </location>
</feature>
<dbReference type="Pfam" id="PF01569">
    <property type="entry name" value="PAP2"/>
    <property type="match status" value="1"/>
</dbReference>